<evidence type="ECO:0000256" key="8">
    <source>
        <dbReference type="ARBA" id="ARBA00022722"/>
    </source>
</evidence>
<dbReference type="NCBIfam" id="TIGR00573">
    <property type="entry name" value="dnaq"/>
    <property type="match status" value="1"/>
</dbReference>
<evidence type="ECO:0000256" key="13">
    <source>
        <dbReference type="ARBA" id="ARBA00022932"/>
    </source>
</evidence>
<dbReference type="CDD" id="cd06131">
    <property type="entry name" value="DNA_pol_III_epsilon_Ecoli_like"/>
    <property type="match status" value="1"/>
</dbReference>
<comment type="subunit">
    <text evidence="16">The DNA polymerase holoenzyme is a complex that contains 10 different types of subunits. These subunits are organized into 3 functionally essential subassemblies: the pol III core, the beta sliding clamp processivity factor and the clamp-loading complex. The pol III core (subunits alpha,epsilon and theta) contains the polymerase and the 3'-5' exonuclease proofreading activities. The polymerase is tethered to the template via the sliding clamp processivity factor. The clamp-loading complex assembles the beta processivity factor onto the primer template and plays a central role in the organization and communication at the replication fork. This complex contains delta, delta', psi and chi, and copies of either or both of two different DnaX proteins, gamma and tau.</text>
</comment>
<keyword evidence="8 16" id="KW-0540">Nuclease</keyword>
<keyword evidence="10 16" id="KW-0378">Hydrolase</keyword>
<dbReference type="NCBIfam" id="NF004316">
    <property type="entry name" value="PRK05711.1"/>
    <property type="match status" value="1"/>
</dbReference>
<keyword evidence="9 16" id="KW-0479">Metal-binding</keyword>
<evidence type="ECO:0000256" key="6">
    <source>
        <dbReference type="ARBA" id="ARBA00022695"/>
    </source>
</evidence>
<dbReference type="InterPro" id="IPR006054">
    <property type="entry name" value="DnaQ"/>
</dbReference>
<organism evidence="18 19">
    <name type="scientific">Candidatus Blochmannia ocreatus</name>
    <name type="common">nom. nud.</name>
    <dbReference type="NCBI Taxonomy" id="251538"/>
    <lineage>
        <taxon>Bacteria</taxon>
        <taxon>Pseudomonadati</taxon>
        <taxon>Pseudomonadota</taxon>
        <taxon>Gammaproteobacteria</taxon>
        <taxon>Enterobacterales</taxon>
        <taxon>Enterobacteriaceae</taxon>
        <taxon>ant endosymbionts</taxon>
        <taxon>Candidatus Blochmanniella</taxon>
    </lineage>
</organism>
<evidence type="ECO:0000259" key="17">
    <source>
        <dbReference type="SMART" id="SM00479"/>
    </source>
</evidence>
<reference evidence="18" key="1">
    <citation type="submission" date="2022-05" db="EMBL/GenBank/DDBJ databases">
        <title>Impact of host demography and evolutionary history on endosymbiont molecular evolution: a test in carpenter ants (Genus Camponotus) and their Blochmannia endosymbionts.</title>
        <authorList>
            <person name="Manthey J.D."/>
            <person name="Giron J.C."/>
            <person name="Hruska J.P."/>
        </authorList>
    </citation>
    <scope>NUCLEOTIDE SEQUENCE</scope>
    <source>
        <strain evidence="18">C-006</strain>
    </source>
</reference>
<dbReference type="InterPro" id="IPR012337">
    <property type="entry name" value="RNaseH-like_sf"/>
</dbReference>
<dbReference type="EC" id="2.7.7.7" evidence="3 16"/>
<keyword evidence="11 16" id="KW-0269">Exonuclease</keyword>
<evidence type="ECO:0000256" key="4">
    <source>
        <dbReference type="ARBA" id="ARBA00020352"/>
    </source>
</evidence>
<feature type="domain" description="Exonuclease" evidence="17">
    <location>
        <begin position="7"/>
        <end position="184"/>
    </location>
</feature>
<keyword evidence="13 16" id="KW-0239">DNA-directed DNA polymerase</keyword>
<dbReference type="PANTHER" id="PTHR30231">
    <property type="entry name" value="DNA POLYMERASE III SUBUNIT EPSILON"/>
    <property type="match status" value="1"/>
</dbReference>
<keyword evidence="7 16" id="KW-0235">DNA replication</keyword>
<evidence type="ECO:0000256" key="2">
    <source>
        <dbReference type="ARBA" id="ARBA00001946"/>
    </source>
</evidence>
<dbReference type="Proteomes" id="UP001056834">
    <property type="component" value="Chromosome"/>
</dbReference>
<dbReference type="EMBL" id="CP097762">
    <property type="protein sequence ID" value="URJ25297.1"/>
    <property type="molecule type" value="Genomic_DNA"/>
</dbReference>
<dbReference type="GO" id="GO:0003887">
    <property type="term" value="F:DNA-directed DNA polymerase activity"/>
    <property type="evidence" value="ECO:0007669"/>
    <property type="project" value="UniProtKB-EC"/>
</dbReference>
<gene>
    <name evidence="16 18" type="primary">dnaQ</name>
    <name evidence="18" type="ORF">M9405_01045</name>
</gene>
<protein>
    <recommendedName>
        <fullName evidence="4 16">DNA polymerase III subunit epsilon</fullName>
        <ecNumber evidence="3 16">2.7.7.7</ecNumber>
    </recommendedName>
</protein>
<name>A0ABY4SVC3_9ENTR</name>
<keyword evidence="5 16" id="KW-0808">Transferase</keyword>
<keyword evidence="12 16" id="KW-0460">Magnesium</keyword>
<dbReference type="NCBIfam" id="TIGR01406">
    <property type="entry name" value="dnaQ_proteo"/>
    <property type="match status" value="1"/>
</dbReference>
<evidence type="ECO:0000256" key="1">
    <source>
        <dbReference type="ARBA" id="ARBA00001936"/>
    </source>
</evidence>
<evidence type="ECO:0000256" key="16">
    <source>
        <dbReference type="RuleBase" id="RU364087"/>
    </source>
</evidence>
<evidence type="ECO:0000256" key="9">
    <source>
        <dbReference type="ARBA" id="ARBA00022723"/>
    </source>
</evidence>
<proteinExistence type="predicted"/>
<dbReference type="InterPro" id="IPR036397">
    <property type="entry name" value="RNaseH_sf"/>
</dbReference>
<comment type="cofactor">
    <cofactor evidence="2 16">
        <name>Mg(2+)</name>
        <dbReference type="ChEBI" id="CHEBI:18420"/>
    </cofactor>
</comment>
<evidence type="ECO:0000256" key="11">
    <source>
        <dbReference type="ARBA" id="ARBA00022839"/>
    </source>
</evidence>
<evidence type="ECO:0000256" key="12">
    <source>
        <dbReference type="ARBA" id="ARBA00022842"/>
    </source>
</evidence>
<dbReference type="InterPro" id="IPR013520">
    <property type="entry name" value="Ribonucl_H"/>
</dbReference>
<accession>A0ABY4SVC3</accession>
<keyword evidence="19" id="KW-1185">Reference proteome</keyword>
<dbReference type="RefSeq" id="WP_250223428.1">
    <property type="nucleotide sequence ID" value="NZ_CP097762.1"/>
</dbReference>
<keyword evidence="14 16" id="KW-0464">Manganese</keyword>
<evidence type="ECO:0000256" key="7">
    <source>
        <dbReference type="ARBA" id="ARBA00022705"/>
    </source>
</evidence>
<evidence type="ECO:0000256" key="5">
    <source>
        <dbReference type="ARBA" id="ARBA00022679"/>
    </source>
</evidence>
<dbReference type="SMART" id="SM00479">
    <property type="entry name" value="EXOIII"/>
    <property type="match status" value="1"/>
</dbReference>
<dbReference type="SUPFAM" id="SSF53098">
    <property type="entry name" value="Ribonuclease H-like"/>
    <property type="match status" value="1"/>
</dbReference>
<evidence type="ECO:0000256" key="3">
    <source>
        <dbReference type="ARBA" id="ARBA00012417"/>
    </source>
</evidence>
<evidence type="ECO:0000313" key="19">
    <source>
        <dbReference type="Proteomes" id="UP001056834"/>
    </source>
</evidence>
<dbReference type="Pfam" id="PF00929">
    <property type="entry name" value="RNase_T"/>
    <property type="match status" value="1"/>
</dbReference>
<evidence type="ECO:0000256" key="15">
    <source>
        <dbReference type="ARBA" id="ARBA00049244"/>
    </source>
</evidence>
<comment type="function">
    <text evidence="16">DNA polymerase III is a complex, multichain enzyme responsible for most of the replicative synthesis in bacteria. The epsilon subunit contain the editing function and is a proofreading 3'-5' exonuclease.</text>
</comment>
<dbReference type="PANTHER" id="PTHR30231:SF41">
    <property type="entry name" value="DNA POLYMERASE III SUBUNIT EPSILON"/>
    <property type="match status" value="1"/>
</dbReference>
<evidence type="ECO:0000313" key="18">
    <source>
        <dbReference type="EMBL" id="URJ25297.1"/>
    </source>
</evidence>
<dbReference type="Gene3D" id="3.30.420.10">
    <property type="entry name" value="Ribonuclease H-like superfamily/Ribonuclease H"/>
    <property type="match status" value="1"/>
</dbReference>
<comment type="cofactor">
    <cofactor evidence="1 16">
        <name>Mn(2+)</name>
        <dbReference type="ChEBI" id="CHEBI:29035"/>
    </cofactor>
</comment>
<evidence type="ECO:0000256" key="10">
    <source>
        <dbReference type="ARBA" id="ARBA00022801"/>
    </source>
</evidence>
<keyword evidence="6 16" id="KW-0548">Nucleotidyltransferase</keyword>
<sequence>MIINTKRQVILDTETTGMNKFGAHYTGHRIIEIGAVEIINRRITNKKFHTYLNPNRTIDMAAFQIHGISDQFLINKPNFSEIKENFLTFIKNSELIIHNALFDIGFLNQELKICDKNTKNIEHYCTIIDSLKVARKKFPGQRNSLDALCERYRISNIRKNLHSALVDAETLANVFLCMNEKQIEINFTENIHENAENNNEKNFKTTNTVIKSPKITPLKIIYADEKEKLNHENYLDDMQKIHKCCIWRE</sequence>
<dbReference type="InterPro" id="IPR006309">
    <property type="entry name" value="DnaQ_proteo"/>
</dbReference>
<evidence type="ECO:0000256" key="14">
    <source>
        <dbReference type="ARBA" id="ARBA00023211"/>
    </source>
</evidence>
<comment type="catalytic activity">
    <reaction evidence="15 16">
        <text>DNA(n) + a 2'-deoxyribonucleoside 5'-triphosphate = DNA(n+1) + diphosphate</text>
        <dbReference type="Rhea" id="RHEA:22508"/>
        <dbReference type="Rhea" id="RHEA-COMP:17339"/>
        <dbReference type="Rhea" id="RHEA-COMP:17340"/>
        <dbReference type="ChEBI" id="CHEBI:33019"/>
        <dbReference type="ChEBI" id="CHEBI:61560"/>
        <dbReference type="ChEBI" id="CHEBI:173112"/>
        <dbReference type="EC" id="2.7.7.7"/>
    </reaction>
</comment>